<evidence type="ECO:0000256" key="11">
    <source>
        <dbReference type="ARBA" id="ARBA00047527"/>
    </source>
</evidence>
<evidence type="ECO:0000256" key="8">
    <source>
        <dbReference type="ARBA" id="ARBA00023306"/>
    </source>
</evidence>
<evidence type="ECO:0000259" key="13">
    <source>
        <dbReference type="Pfam" id="PF00275"/>
    </source>
</evidence>
<dbReference type="InterPro" id="IPR036968">
    <property type="entry name" value="Enolpyruvate_Tfrase_sf"/>
</dbReference>
<dbReference type="SUPFAM" id="SSF55205">
    <property type="entry name" value="EPT/RTPC-like"/>
    <property type="match status" value="1"/>
</dbReference>
<dbReference type="InterPro" id="IPR013792">
    <property type="entry name" value="RNA3'P_cycl/enolpyr_Trfase_a/b"/>
</dbReference>
<evidence type="ECO:0000256" key="6">
    <source>
        <dbReference type="ARBA" id="ARBA00022960"/>
    </source>
</evidence>
<feature type="binding site" evidence="12">
    <location>
        <position position="95"/>
    </location>
    <ligand>
        <name>UDP-N-acetyl-alpha-D-glucosamine</name>
        <dbReference type="ChEBI" id="CHEBI:57705"/>
    </ligand>
</feature>
<dbReference type="PANTHER" id="PTHR43783:SF1">
    <property type="entry name" value="UDP-N-ACETYLGLUCOSAMINE 1-CARBOXYVINYLTRANSFERASE"/>
    <property type="match status" value="1"/>
</dbReference>
<comment type="caution">
    <text evidence="14">The sequence shown here is derived from an EMBL/GenBank/DDBJ whole genome shotgun (WGS) entry which is preliminary data.</text>
</comment>
<keyword evidence="9 12" id="KW-0961">Cell wall biogenesis/degradation</keyword>
<keyword evidence="6 12" id="KW-0133">Cell shape</keyword>
<dbReference type="InterPro" id="IPR050068">
    <property type="entry name" value="MurA_subfamily"/>
</dbReference>
<dbReference type="Gene3D" id="3.65.10.10">
    <property type="entry name" value="Enolpyruvate transferase domain"/>
    <property type="match status" value="2"/>
</dbReference>
<name>A0ABV1AG75_9FIRM</name>
<dbReference type="GO" id="GO:0008760">
    <property type="term" value="F:UDP-N-acetylglucosamine 1-carboxyvinyltransferase activity"/>
    <property type="evidence" value="ECO:0007669"/>
    <property type="project" value="UniProtKB-EC"/>
</dbReference>
<feature type="binding site" evidence="12">
    <location>
        <position position="330"/>
    </location>
    <ligand>
        <name>UDP-N-acetyl-alpha-D-glucosamine</name>
        <dbReference type="ChEBI" id="CHEBI:57705"/>
    </ligand>
</feature>
<dbReference type="CDD" id="cd01555">
    <property type="entry name" value="UdpNAET"/>
    <property type="match status" value="1"/>
</dbReference>
<evidence type="ECO:0000256" key="2">
    <source>
        <dbReference type="ARBA" id="ARBA00004752"/>
    </source>
</evidence>
<evidence type="ECO:0000256" key="12">
    <source>
        <dbReference type="HAMAP-Rule" id="MF_00111"/>
    </source>
</evidence>
<dbReference type="HAMAP" id="MF_00111">
    <property type="entry name" value="MurA"/>
    <property type="match status" value="1"/>
</dbReference>
<comment type="catalytic activity">
    <reaction evidence="11 12">
        <text>phosphoenolpyruvate + UDP-N-acetyl-alpha-D-glucosamine = UDP-N-acetyl-3-O-(1-carboxyvinyl)-alpha-D-glucosamine + phosphate</text>
        <dbReference type="Rhea" id="RHEA:18681"/>
        <dbReference type="ChEBI" id="CHEBI:43474"/>
        <dbReference type="ChEBI" id="CHEBI:57705"/>
        <dbReference type="ChEBI" id="CHEBI:58702"/>
        <dbReference type="ChEBI" id="CHEBI:68483"/>
        <dbReference type="EC" id="2.5.1.7"/>
    </reaction>
</comment>
<evidence type="ECO:0000313" key="14">
    <source>
        <dbReference type="EMBL" id="MEQ2357159.1"/>
    </source>
</evidence>
<dbReference type="InterPro" id="IPR001986">
    <property type="entry name" value="Enolpyruvate_Tfrase_dom"/>
</dbReference>
<evidence type="ECO:0000256" key="4">
    <source>
        <dbReference type="ARBA" id="ARBA00022618"/>
    </source>
</evidence>
<comment type="subcellular location">
    <subcellularLocation>
        <location evidence="1 12">Cytoplasm</location>
    </subcellularLocation>
</comment>
<feature type="domain" description="Enolpyruvate transferase" evidence="13">
    <location>
        <begin position="10"/>
        <end position="407"/>
    </location>
</feature>
<feature type="modified residue" description="2-(S-cysteinyl)pyruvic acid O-phosphothioketal" evidence="12">
    <location>
        <position position="119"/>
    </location>
</feature>
<feature type="binding site" evidence="12">
    <location>
        <begin position="25"/>
        <end position="26"/>
    </location>
    <ligand>
        <name>phosphoenolpyruvate</name>
        <dbReference type="ChEBI" id="CHEBI:58702"/>
    </ligand>
</feature>
<keyword evidence="5 12" id="KW-0808">Transferase</keyword>
<dbReference type="Proteomes" id="UP001446032">
    <property type="component" value="Unassembled WGS sequence"/>
</dbReference>
<accession>A0ABV1AG75</accession>
<reference evidence="14 15" key="1">
    <citation type="submission" date="2024-03" db="EMBL/GenBank/DDBJ databases">
        <title>Human intestinal bacterial collection.</title>
        <authorList>
            <person name="Pauvert C."/>
            <person name="Hitch T.C.A."/>
            <person name="Clavel T."/>
        </authorList>
    </citation>
    <scope>NUCLEOTIDE SEQUENCE [LARGE SCALE GENOMIC DNA]</scope>
    <source>
        <strain evidence="14 15">CLA-AA-H95</strain>
    </source>
</reference>
<evidence type="ECO:0000256" key="5">
    <source>
        <dbReference type="ARBA" id="ARBA00022679"/>
    </source>
</evidence>
<protein>
    <recommendedName>
        <fullName evidence="12">UDP-N-acetylglucosamine 1-carboxyvinyltransferase</fullName>
        <ecNumber evidence="12">2.5.1.7</ecNumber>
    </recommendedName>
    <alternativeName>
        <fullName evidence="12">Enoylpyruvate transferase</fullName>
    </alternativeName>
    <alternativeName>
        <fullName evidence="12">UDP-N-acetylglucosamine enolpyruvyl transferase</fullName>
        <shortName evidence="12">EPT</shortName>
    </alternativeName>
</protein>
<organism evidence="14 15">
    <name type="scientific">Blautia intestinihominis</name>
    <dbReference type="NCBI Taxonomy" id="3133152"/>
    <lineage>
        <taxon>Bacteria</taxon>
        <taxon>Bacillati</taxon>
        <taxon>Bacillota</taxon>
        <taxon>Clostridia</taxon>
        <taxon>Lachnospirales</taxon>
        <taxon>Lachnospiraceae</taxon>
        <taxon>Blautia</taxon>
    </lineage>
</organism>
<keyword evidence="3 12" id="KW-0963">Cytoplasm</keyword>
<dbReference type="RefSeq" id="WP_334296232.1">
    <property type="nucleotide sequence ID" value="NZ_JBBMEI010000003.1"/>
</dbReference>
<keyword evidence="7 12" id="KW-0573">Peptidoglycan synthesis</keyword>
<sequence length="431" mass="47286">MNRLDKIHIAGGTPLHGTIRIQGSKNAALPMMAAALLYPGVSILRNCPKIADVFCMEEILCALGADTWWQEHDLYLDCTKADKTEISGIYTEKMRSSVILLGVLLGRYGKASMGYPGGCVIGKRPVDLHLYALREFGVCIEEKKEFLEAECRKLKGCEIFFAGSSVGATEQAVLTAASAEGKTRIHNCAKEPEIIWLCRFLKRMGIKIQGEGTEKILVEGGAPVKGGDMQVPPDRIVAGTYLCASAATRGKIEIENPPEGELTAFLEVYRKMGGQYEWNSGKLVADSRRVRFPVPLTETAVYPGFPTDLQSPLMAVFATIPGESRIQESVFEDRFKIAEELNRMGAEIKIQGKKAWIRGSFCLKGTKVRAQELRGGAALVIAALAAKGESIVEGYSFIRRGYEDISQDISRLGGKIKKDTGTTIYEDIQQY</sequence>
<dbReference type="Pfam" id="PF00275">
    <property type="entry name" value="EPSP_synthase"/>
    <property type="match status" value="1"/>
</dbReference>
<feature type="active site" description="Proton donor" evidence="12">
    <location>
        <position position="119"/>
    </location>
</feature>
<keyword evidence="8 12" id="KW-0131">Cell cycle</keyword>
<feature type="binding site" evidence="12">
    <location>
        <position position="308"/>
    </location>
    <ligand>
        <name>UDP-N-acetyl-alpha-D-glucosamine</name>
        <dbReference type="ChEBI" id="CHEBI:57705"/>
    </ligand>
</feature>
<dbReference type="PANTHER" id="PTHR43783">
    <property type="entry name" value="UDP-N-ACETYLGLUCOSAMINE 1-CARBOXYVINYLTRANSFERASE"/>
    <property type="match status" value="1"/>
</dbReference>
<comment type="similarity">
    <text evidence="10 12">Belongs to the EPSP synthase family. MurA subfamily.</text>
</comment>
<dbReference type="EMBL" id="JBBMEI010000003">
    <property type="protein sequence ID" value="MEQ2357159.1"/>
    <property type="molecule type" value="Genomic_DNA"/>
</dbReference>
<dbReference type="NCBIfam" id="TIGR01072">
    <property type="entry name" value="murA"/>
    <property type="match status" value="1"/>
</dbReference>
<keyword evidence="12" id="KW-0670">Pyruvate</keyword>
<evidence type="ECO:0000313" key="15">
    <source>
        <dbReference type="Proteomes" id="UP001446032"/>
    </source>
</evidence>
<evidence type="ECO:0000256" key="1">
    <source>
        <dbReference type="ARBA" id="ARBA00004496"/>
    </source>
</evidence>
<evidence type="ECO:0000256" key="7">
    <source>
        <dbReference type="ARBA" id="ARBA00022984"/>
    </source>
</evidence>
<dbReference type="EC" id="2.5.1.7" evidence="12"/>
<gene>
    <name evidence="12 14" type="primary">murA</name>
    <name evidence="14" type="ORF">WMO75_02170</name>
</gene>
<comment type="caution">
    <text evidence="12">Lacks conserved residue(s) required for the propagation of feature annotation.</text>
</comment>
<keyword evidence="4 12" id="KW-0132">Cell division</keyword>
<feature type="binding site" evidence="12">
    <location>
        <begin position="124"/>
        <end position="128"/>
    </location>
    <ligand>
        <name>UDP-N-acetyl-alpha-D-glucosamine</name>
        <dbReference type="ChEBI" id="CHEBI:57705"/>
    </ligand>
</feature>
<evidence type="ECO:0000256" key="10">
    <source>
        <dbReference type="ARBA" id="ARBA00038367"/>
    </source>
</evidence>
<evidence type="ECO:0000256" key="9">
    <source>
        <dbReference type="ARBA" id="ARBA00023316"/>
    </source>
</evidence>
<comment type="pathway">
    <text evidence="2 12">Cell wall biogenesis; peptidoglycan biosynthesis.</text>
</comment>
<keyword evidence="15" id="KW-1185">Reference proteome</keyword>
<comment type="function">
    <text evidence="12">Cell wall formation. Adds enolpyruvyl to UDP-N-acetylglucosamine.</text>
</comment>
<dbReference type="NCBIfam" id="NF006873">
    <property type="entry name" value="PRK09369.1"/>
    <property type="match status" value="1"/>
</dbReference>
<evidence type="ECO:0000256" key="3">
    <source>
        <dbReference type="ARBA" id="ARBA00022490"/>
    </source>
</evidence>
<proteinExistence type="inferred from homology"/>
<dbReference type="InterPro" id="IPR005750">
    <property type="entry name" value="UDP_GlcNAc_COvinyl_MurA"/>
</dbReference>